<feature type="region of interest" description="Disordered" evidence="10">
    <location>
        <begin position="1"/>
        <end position="24"/>
    </location>
</feature>
<feature type="compositionally biased region" description="Polar residues" evidence="10">
    <location>
        <begin position="283"/>
        <end position="293"/>
    </location>
</feature>
<dbReference type="SUPFAM" id="SSF46689">
    <property type="entry name" value="Homeodomain-like"/>
    <property type="match status" value="1"/>
</dbReference>
<evidence type="ECO:0000256" key="1">
    <source>
        <dbReference type="ARBA" id="ARBA00004123"/>
    </source>
</evidence>
<evidence type="ECO:0000256" key="3">
    <source>
        <dbReference type="ARBA" id="ARBA00022771"/>
    </source>
</evidence>
<evidence type="ECO:0000256" key="10">
    <source>
        <dbReference type="SAM" id="MobiDB-lite"/>
    </source>
</evidence>
<gene>
    <name evidence="12" type="ORF">ILEXP_LOCUS3324</name>
</gene>
<feature type="region of interest" description="Disordered" evidence="10">
    <location>
        <begin position="110"/>
        <end position="134"/>
    </location>
</feature>
<keyword evidence="6" id="KW-0238">DNA-binding</keyword>
<dbReference type="NCBIfam" id="TIGR01565">
    <property type="entry name" value="homeo_ZF_HD"/>
    <property type="match status" value="1"/>
</dbReference>
<evidence type="ECO:0000256" key="9">
    <source>
        <dbReference type="ARBA" id="ARBA00023242"/>
    </source>
</evidence>
<evidence type="ECO:0000256" key="2">
    <source>
        <dbReference type="ARBA" id="ARBA00022723"/>
    </source>
</evidence>
<keyword evidence="2" id="KW-0479">Metal-binding</keyword>
<dbReference type="PANTHER" id="PTHR31948:SF72">
    <property type="entry name" value="ZINC-FINGER HOMEODOMAIN PROTEIN 10"/>
    <property type="match status" value="1"/>
</dbReference>
<dbReference type="Gene3D" id="1.10.10.60">
    <property type="entry name" value="Homeodomain-like"/>
    <property type="match status" value="1"/>
</dbReference>
<dbReference type="AlphaFoldDB" id="A0ABC8QUD7"/>
<keyword evidence="5" id="KW-0805">Transcription regulation</keyword>
<feature type="compositionally biased region" description="Low complexity" evidence="10">
    <location>
        <begin position="1"/>
        <end position="10"/>
    </location>
</feature>
<dbReference type="InterPro" id="IPR006455">
    <property type="entry name" value="Homeodomain_ZF_HD"/>
</dbReference>
<dbReference type="EMBL" id="CAUOFW020000748">
    <property type="protein sequence ID" value="CAK9136349.1"/>
    <property type="molecule type" value="Genomic_DNA"/>
</dbReference>
<evidence type="ECO:0000313" key="13">
    <source>
        <dbReference type="Proteomes" id="UP001642360"/>
    </source>
</evidence>
<sequence length="293" mass="32176">MDLTTTPTKTSDTEIDTPPPALPIKPLSFTITNGAPKKHHHHQPPPSVVVTYQECLKNHAASIGGHALDGCGEFMPSSTASPTDPTSLKCAACGCHRNFHRRGPDDSTTHFLDFHRHLPPPRHTSPSLSPPPQPTNYSYAPQMLLALSTAMPEDQQHTNHHHQVVATPPTPPTAVKADNPSARKRFRTRFTKIQKEKMFSFSEKLGWTMQKCDEGLMEEFCNEIGVAKGVLKVWMHNNKHTLGKRKTNTIINYGCVSFENNGNTINNDANSQHHSDTGGAHLQISTNGSSSSS</sequence>
<feature type="domain" description="ZF-HD dimerization-type" evidence="11">
    <location>
        <begin position="52"/>
        <end position="103"/>
    </location>
</feature>
<feature type="region of interest" description="Disordered" evidence="10">
    <location>
        <begin position="266"/>
        <end position="293"/>
    </location>
</feature>
<evidence type="ECO:0000256" key="5">
    <source>
        <dbReference type="ARBA" id="ARBA00023015"/>
    </source>
</evidence>
<organism evidence="12 13">
    <name type="scientific">Ilex paraguariensis</name>
    <name type="common">yerba mate</name>
    <dbReference type="NCBI Taxonomy" id="185542"/>
    <lineage>
        <taxon>Eukaryota</taxon>
        <taxon>Viridiplantae</taxon>
        <taxon>Streptophyta</taxon>
        <taxon>Embryophyta</taxon>
        <taxon>Tracheophyta</taxon>
        <taxon>Spermatophyta</taxon>
        <taxon>Magnoliopsida</taxon>
        <taxon>eudicotyledons</taxon>
        <taxon>Gunneridae</taxon>
        <taxon>Pentapetalae</taxon>
        <taxon>asterids</taxon>
        <taxon>campanulids</taxon>
        <taxon>Aquifoliales</taxon>
        <taxon>Aquifoliaceae</taxon>
        <taxon>Ilex</taxon>
    </lineage>
</organism>
<evidence type="ECO:0000256" key="8">
    <source>
        <dbReference type="ARBA" id="ARBA00023163"/>
    </source>
</evidence>
<evidence type="ECO:0000256" key="7">
    <source>
        <dbReference type="ARBA" id="ARBA00023155"/>
    </source>
</evidence>
<proteinExistence type="predicted"/>
<keyword evidence="4" id="KW-0862">Zinc</keyword>
<dbReference type="NCBIfam" id="TIGR01566">
    <property type="entry name" value="ZF_HD_prot_N"/>
    <property type="match status" value="1"/>
</dbReference>
<dbReference type="GO" id="GO:0008270">
    <property type="term" value="F:zinc ion binding"/>
    <property type="evidence" value="ECO:0007669"/>
    <property type="project" value="UniProtKB-KW"/>
</dbReference>
<evidence type="ECO:0000313" key="12">
    <source>
        <dbReference type="EMBL" id="CAK9136349.1"/>
    </source>
</evidence>
<keyword evidence="3" id="KW-0863">Zinc-finger</keyword>
<comment type="caution">
    <text evidence="12">The sequence shown here is derived from an EMBL/GenBank/DDBJ whole genome shotgun (WGS) entry which is preliminary data.</text>
</comment>
<keyword evidence="8" id="KW-0804">Transcription</keyword>
<evidence type="ECO:0000256" key="6">
    <source>
        <dbReference type="ARBA" id="ARBA00023125"/>
    </source>
</evidence>
<dbReference type="GO" id="GO:0003677">
    <property type="term" value="F:DNA binding"/>
    <property type="evidence" value="ECO:0007669"/>
    <property type="project" value="UniProtKB-KW"/>
</dbReference>
<protein>
    <recommendedName>
        <fullName evidence="11">ZF-HD dimerization-type domain-containing protein</fullName>
    </recommendedName>
</protein>
<dbReference type="InterPro" id="IPR009057">
    <property type="entry name" value="Homeodomain-like_sf"/>
</dbReference>
<reference evidence="12 13" key="1">
    <citation type="submission" date="2024-02" db="EMBL/GenBank/DDBJ databases">
        <authorList>
            <person name="Vignale AGUSTIN F."/>
            <person name="Sosa J E."/>
            <person name="Modenutti C."/>
        </authorList>
    </citation>
    <scope>NUCLEOTIDE SEQUENCE [LARGE SCALE GENOMIC DNA]</scope>
</reference>
<keyword evidence="13" id="KW-1185">Reference proteome</keyword>
<dbReference type="GO" id="GO:0005634">
    <property type="term" value="C:nucleus"/>
    <property type="evidence" value="ECO:0007669"/>
    <property type="project" value="UniProtKB-SubCell"/>
</dbReference>
<evidence type="ECO:0000259" key="11">
    <source>
        <dbReference type="PROSITE" id="PS51523"/>
    </source>
</evidence>
<dbReference type="PANTHER" id="PTHR31948">
    <property type="entry name" value="ZINC-FINGER HOMEODOMAIN PROTEIN 2"/>
    <property type="match status" value="1"/>
</dbReference>
<name>A0ABC8QUD7_9AQUA</name>
<comment type="subcellular location">
    <subcellularLocation>
        <location evidence="1">Nucleus</location>
    </subcellularLocation>
</comment>
<dbReference type="Pfam" id="PF04770">
    <property type="entry name" value="ZF-HD_dimer"/>
    <property type="match status" value="1"/>
</dbReference>
<dbReference type="PROSITE" id="PS51523">
    <property type="entry name" value="ZF_HD_DIMER"/>
    <property type="match status" value="1"/>
</dbReference>
<dbReference type="Proteomes" id="UP001642360">
    <property type="component" value="Unassembled WGS sequence"/>
</dbReference>
<keyword evidence="7" id="KW-0371">Homeobox</keyword>
<dbReference type="FunFam" id="1.10.10.60:FF:000257">
    <property type="entry name" value="Zinc-finger homeodomain protein 2"/>
    <property type="match status" value="1"/>
</dbReference>
<dbReference type="InterPro" id="IPR006456">
    <property type="entry name" value="ZF_HD_homeobox_Cys/His_dimer"/>
</dbReference>
<accession>A0ABC8QUD7</accession>
<evidence type="ECO:0000256" key="4">
    <source>
        <dbReference type="ARBA" id="ARBA00022833"/>
    </source>
</evidence>
<keyword evidence="9" id="KW-0539">Nucleus</keyword>